<feature type="chain" id="PRO_5035888397" description="Molybdopterin synthase sulfur carrier subunit" evidence="2">
    <location>
        <begin position="23"/>
        <end position="138"/>
    </location>
</feature>
<evidence type="ECO:0000313" key="4">
    <source>
        <dbReference type="Proteomes" id="UP000806378"/>
    </source>
</evidence>
<protein>
    <recommendedName>
        <fullName evidence="5">Molybdopterin synthase sulfur carrier subunit</fullName>
    </recommendedName>
</protein>
<dbReference type="InterPro" id="IPR044672">
    <property type="entry name" value="MOCS2A"/>
</dbReference>
<organism evidence="3 4">
    <name type="scientific">Corymbia citriodora subsp. variegata</name>
    <dbReference type="NCBI Taxonomy" id="360336"/>
    <lineage>
        <taxon>Eukaryota</taxon>
        <taxon>Viridiplantae</taxon>
        <taxon>Streptophyta</taxon>
        <taxon>Embryophyta</taxon>
        <taxon>Tracheophyta</taxon>
        <taxon>Spermatophyta</taxon>
        <taxon>Magnoliopsida</taxon>
        <taxon>eudicotyledons</taxon>
        <taxon>Gunneridae</taxon>
        <taxon>Pentapetalae</taxon>
        <taxon>rosids</taxon>
        <taxon>malvids</taxon>
        <taxon>Myrtales</taxon>
        <taxon>Myrtaceae</taxon>
        <taxon>Myrtoideae</taxon>
        <taxon>Eucalypteae</taxon>
        <taxon>Corymbia</taxon>
    </lineage>
</organism>
<keyword evidence="2" id="KW-0732">Signal</keyword>
<dbReference type="GO" id="GO:1990133">
    <property type="term" value="C:molybdopterin adenylyltransferase complex"/>
    <property type="evidence" value="ECO:0007669"/>
    <property type="project" value="TreeGrafter"/>
</dbReference>
<dbReference type="Gene3D" id="3.10.20.30">
    <property type="match status" value="1"/>
</dbReference>
<evidence type="ECO:0008006" key="5">
    <source>
        <dbReference type="Google" id="ProtNLM"/>
    </source>
</evidence>
<dbReference type="EMBL" id="MU093441">
    <property type="protein sequence ID" value="KAF7846394.1"/>
    <property type="molecule type" value="Genomic_DNA"/>
</dbReference>
<keyword evidence="1" id="KW-0547">Nucleotide-binding</keyword>
<feature type="signal peptide" evidence="2">
    <location>
        <begin position="1"/>
        <end position="22"/>
    </location>
</feature>
<proteinExistence type="predicted"/>
<evidence type="ECO:0000313" key="3">
    <source>
        <dbReference type="EMBL" id="KAF7846394.1"/>
    </source>
</evidence>
<dbReference type="CDD" id="cd00754">
    <property type="entry name" value="Ubl_MoaD"/>
    <property type="match status" value="1"/>
</dbReference>
<dbReference type="PANTHER" id="PTHR33359">
    <property type="entry name" value="MOLYBDOPTERIN SYNTHASE SULFUR CARRIER SUBUNIT"/>
    <property type="match status" value="1"/>
</dbReference>
<evidence type="ECO:0000256" key="2">
    <source>
        <dbReference type="SAM" id="SignalP"/>
    </source>
</evidence>
<dbReference type="AlphaFoldDB" id="A0A8T0CGY3"/>
<dbReference type="PANTHER" id="PTHR33359:SF1">
    <property type="entry name" value="MOLYBDOPTERIN SYNTHASE SULFUR CARRIER SUBUNIT"/>
    <property type="match status" value="1"/>
</dbReference>
<reference evidence="3" key="1">
    <citation type="submission" date="2020-05" db="EMBL/GenBank/DDBJ databases">
        <title>WGS assembly of Corymbia citriodora subspecies variegata.</title>
        <authorList>
            <person name="Barry K."/>
            <person name="Hundley H."/>
            <person name="Shu S."/>
            <person name="Jenkins J."/>
            <person name="Grimwood J."/>
            <person name="Baten A."/>
        </authorList>
    </citation>
    <scope>NUCLEOTIDE SEQUENCE</scope>
    <source>
        <strain evidence="3">CV2-018</strain>
    </source>
</reference>
<dbReference type="GO" id="GO:0000166">
    <property type="term" value="F:nucleotide binding"/>
    <property type="evidence" value="ECO:0007669"/>
    <property type="project" value="UniProtKB-KW"/>
</dbReference>
<dbReference type="GO" id="GO:0006777">
    <property type="term" value="P:Mo-molybdopterin cofactor biosynthetic process"/>
    <property type="evidence" value="ECO:0007669"/>
    <property type="project" value="InterPro"/>
</dbReference>
<name>A0A8T0CGY3_CORYI</name>
<gene>
    <name evidence="3" type="ORF">BT93_L4467</name>
</gene>
<dbReference type="Proteomes" id="UP000806378">
    <property type="component" value="Unassembled WGS sequence"/>
</dbReference>
<dbReference type="SUPFAM" id="SSF54285">
    <property type="entry name" value="MoaD/ThiS"/>
    <property type="match status" value="1"/>
</dbReference>
<comment type="caution">
    <text evidence="3">The sequence shown here is derived from an EMBL/GenBank/DDBJ whole genome shotgun (WGS) entry which is preliminary data.</text>
</comment>
<dbReference type="InterPro" id="IPR003749">
    <property type="entry name" value="ThiS/MoaD-like"/>
</dbReference>
<evidence type="ECO:0000256" key="1">
    <source>
        <dbReference type="ARBA" id="ARBA00022741"/>
    </source>
</evidence>
<sequence>MACQLLMFIILNLSSNFTTISDSNIMNETHSLQNETETRESRTATGKFTLLLFASASSYTGTDTLTLPSMNLKQLCEHLEQQYPGIGAKILRSSGVCVNLEYVEFEYDGLMQGRKGCGEDVVIKGGDEVGIIPPVSSG</sequence>
<accession>A0A8T0CGY3</accession>
<dbReference type="Gramene" id="rna-gnl|WGS:JABURB|Cocit.L4467.1">
    <property type="protein sequence ID" value="cds-KAF7846394.1"/>
    <property type="gene ID" value="gene-BT93_L4467"/>
</dbReference>
<dbReference type="Pfam" id="PF02597">
    <property type="entry name" value="ThiS"/>
    <property type="match status" value="1"/>
</dbReference>
<keyword evidence="4" id="KW-1185">Reference proteome</keyword>
<dbReference type="InterPro" id="IPR012675">
    <property type="entry name" value="Beta-grasp_dom_sf"/>
</dbReference>
<dbReference type="OrthoDB" id="5595860at2759"/>
<dbReference type="InterPro" id="IPR016155">
    <property type="entry name" value="Mopterin_synth/thiamin_S_b"/>
</dbReference>